<evidence type="ECO:0000256" key="4">
    <source>
        <dbReference type="ARBA" id="ARBA00022989"/>
    </source>
</evidence>
<feature type="transmembrane region" description="Helical" evidence="9">
    <location>
        <begin position="81"/>
        <end position="99"/>
    </location>
</feature>
<dbReference type="Proteomes" id="UP000285478">
    <property type="component" value="Chromosome"/>
</dbReference>
<evidence type="ECO:0000256" key="8">
    <source>
        <dbReference type="SAM" id="Coils"/>
    </source>
</evidence>
<feature type="domain" description="Potassium channel" evidence="10">
    <location>
        <begin position="144"/>
        <end position="215"/>
    </location>
</feature>
<dbReference type="AlphaFoldDB" id="A0A410H432"/>
<dbReference type="SUPFAM" id="SSF81324">
    <property type="entry name" value="Voltage-gated potassium channels"/>
    <property type="match status" value="1"/>
</dbReference>
<dbReference type="Gene3D" id="1.10.287.70">
    <property type="match status" value="1"/>
</dbReference>
<keyword evidence="2" id="KW-0813">Transport</keyword>
<dbReference type="PANTHER" id="PTHR11537:SF254">
    <property type="entry name" value="POTASSIUM VOLTAGE-GATED CHANNEL PROTEIN SHAB"/>
    <property type="match status" value="1"/>
</dbReference>
<keyword evidence="3 9" id="KW-0812">Transmembrane</keyword>
<organism evidence="11 12">
    <name type="scientific">Hydrogenovibrio thermophilus</name>
    <dbReference type="NCBI Taxonomy" id="265883"/>
    <lineage>
        <taxon>Bacteria</taxon>
        <taxon>Pseudomonadati</taxon>
        <taxon>Pseudomonadota</taxon>
        <taxon>Gammaproteobacteria</taxon>
        <taxon>Thiotrichales</taxon>
        <taxon>Piscirickettsiaceae</taxon>
        <taxon>Hydrogenovibrio</taxon>
    </lineage>
</organism>
<dbReference type="RefSeq" id="WP_128385086.1">
    <property type="nucleotide sequence ID" value="NZ_CP035033.1"/>
</dbReference>
<evidence type="ECO:0000256" key="6">
    <source>
        <dbReference type="ARBA" id="ARBA00023136"/>
    </source>
</evidence>
<gene>
    <name evidence="11" type="ORF">EPV75_08395</name>
</gene>
<evidence type="ECO:0000313" key="11">
    <source>
        <dbReference type="EMBL" id="QAB15683.1"/>
    </source>
</evidence>
<evidence type="ECO:0000256" key="9">
    <source>
        <dbReference type="SAM" id="Phobius"/>
    </source>
</evidence>
<feature type="transmembrane region" description="Helical" evidence="9">
    <location>
        <begin position="139"/>
        <end position="158"/>
    </location>
</feature>
<dbReference type="InterPro" id="IPR028325">
    <property type="entry name" value="VG_K_chnl"/>
</dbReference>
<evidence type="ECO:0000256" key="1">
    <source>
        <dbReference type="ARBA" id="ARBA00004141"/>
    </source>
</evidence>
<keyword evidence="6 9" id="KW-0472">Membrane</keyword>
<evidence type="ECO:0000256" key="2">
    <source>
        <dbReference type="ARBA" id="ARBA00022448"/>
    </source>
</evidence>
<protein>
    <submittedName>
        <fullName evidence="11">Two pore domain potassium channel family protein</fullName>
    </submittedName>
</protein>
<evidence type="ECO:0000259" key="10">
    <source>
        <dbReference type="Pfam" id="PF07885"/>
    </source>
</evidence>
<keyword evidence="12" id="KW-1185">Reference proteome</keyword>
<accession>A0A410H432</accession>
<dbReference type="GO" id="GO:0005249">
    <property type="term" value="F:voltage-gated potassium channel activity"/>
    <property type="evidence" value="ECO:0007669"/>
    <property type="project" value="InterPro"/>
</dbReference>
<evidence type="ECO:0000256" key="7">
    <source>
        <dbReference type="ARBA" id="ARBA00023303"/>
    </source>
</evidence>
<keyword evidence="7 11" id="KW-0407">Ion channel</keyword>
<keyword evidence="5" id="KW-0406">Ion transport</keyword>
<dbReference type="EMBL" id="CP035033">
    <property type="protein sequence ID" value="QAB15683.1"/>
    <property type="molecule type" value="Genomic_DNA"/>
</dbReference>
<keyword evidence="8" id="KW-0175">Coiled coil</keyword>
<dbReference type="InterPro" id="IPR027359">
    <property type="entry name" value="Volt_channel_dom_sf"/>
</dbReference>
<dbReference type="PANTHER" id="PTHR11537">
    <property type="entry name" value="VOLTAGE-GATED POTASSIUM CHANNEL"/>
    <property type="match status" value="1"/>
</dbReference>
<name>A0A410H432_9GAMM</name>
<evidence type="ECO:0000313" key="12">
    <source>
        <dbReference type="Proteomes" id="UP000285478"/>
    </source>
</evidence>
<dbReference type="InterPro" id="IPR013099">
    <property type="entry name" value="K_chnl_dom"/>
</dbReference>
<sequence>MNLKAIIGVEGVSQVESARAIQVGRYFSYAVFAALLVVVVQLVLDYADRGRDSIWISALVWAVFASELVVNLWLVRDKKRYLLHNWLNVLIVILVFPWIDYGGNWAAIFRALRLLLFLRVMSDVFIDVVALLRRNNFGVVLVVYVVFVVMSGAIFAVLEDTTFSNGVWYSLVTVTTIGYGDVVPVTEKGRAFGTVLIVFGVVLFSLVTANISAFLIGAEQKEREKEILKNVKLLQTHLDKQTEMSKAHIDEVLQKVSESVEEVERRMKVFHTENIGHGLDKLDVKRREEHDNLLHQIRRENERTLAEVKSLVDDLKKDKKIQ</sequence>
<feature type="transmembrane region" description="Helical" evidence="9">
    <location>
        <begin position="26"/>
        <end position="47"/>
    </location>
</feature>
<comment type="subcellular location">
    <subcellularLocation>
        <location evidence="1">Membrane</location>
        <topology evidence="1">Multi-pass membrane protein</topology>
    </subcellularLocation>
</comment>
<proteinExistence type="predicted"/>
<dbReference type="Gene3D" id="1.20.120.350">
    <property type="entry name" value="Voltage-gated potassium channels. Chain C"/>
    <property type="match status" value="1"/>
</dbReference>
<keyword evidence="4 9" id="KW-1133">Transmembrane helix</keyword>
<dbReference type="KEGG" id="htr:EPV75_08395"/>
<feature type="coiled-coil region" evidence="8">
    <location>
        <begin position="287"/>
        <end position="318"/>
    </location>
</feature>
<feature type="transmembrane region" description="Helical" evidence="9">
    <location>
        <begin position="191"/>
        <end position="216"/>
    </location>
</feature>
<evidence type="ECO:0000256" key="5">
    <source>
        <dbReference type="ARBA" id="ARBA00023065"/>
    </source>
</evidence>
<dbReference type="GO" id="GO:0008076">
    <property type="term" value="C:voltage-gated potassium channel complex"/>
    <property type="evidence" value="ECO:0007669"/>
    <property type="project" value="InterPro"/>
</dbReference>
<dbReference type="Pfam" id="PF07885">
    <property type="entry name" value="Ion_trans_2"/>
    <property type="match status" value="1"/>
</dbReference>
<reference evidence="11 12" key="1">
    <citation type="journal article" date="2018" name="Environ. Microbiol.">
        <title>Genomes of ubiquitous marine and hypersaline Hydrogenovibrio, Thiomicrorhabdus and Thiomicrospira spp. encode a diversity of mechanisms to sustain chemolithoautotrophy in heterogeneous environments.</title>
        <authorList>
            <person name="Scott K.M."/>
            <person name="Williams J."/>
            <person name="Porter C.M.B."/>
            <person name="Russel S."/>
            <person name="Harmer T.L."/>
            <person name="Paul J.H."/>
            <person name="Antonen K.M."/>
            <person name="Bridges M.K."/>
            <person name="Camper G.J."/>
            <person name="Campla C.K."/>
            <person name="Casella L.G."/>
            <person name="Chase E."/>
            <person name="Conrad J.W."/>
            <person name="Cruz M.C."/>
            <person name="Dunlap D.S."/>
            <person name="Duran L."/>
            <person name="Fahsbender E.M."/>
            <person name="Goldsmith D.B."/>
            <person name="Keeley R.F."/>
            <person name="Kondoff M.R."/>
            <person name="Kussy B.I."/>
            <person name="Lane M.K."/>
            <person name="Lawler S."/>
            <person name="Leigh B.A."/>
            <person name="Lewis C."/>
            <person name="Lostal L.M."/>
            <person name="Marking D."/>
            <person name="Mancera P.A."/>
            <person name="McClenthan E.C."/>
            <person name="McIntyre E.A."/>
            <person name="Mine J.A."/>
            <person name="Modi S."/>
            <person name="Moore B.D."/>
            <person name="Morgan W.A."/>
            <person name="Nelson K.M."/>
            <person name="Nguyen K.N."/>
            <person name="Ogburn N."/>
            <person name="Parrino D.G."/>
            <person name="Pedapudi A.D."/>
            <person name="Pelham R.P."/>
            <person name="Preece A.M."/>
            <person name="Rampersad E.A."/>
            <person name="Richardson J.C."/>
            <person name="Rodgers C.M."/>
            <person name="Schaffer B.L."/>
            <person name="Sheridan N.E."/>
            <person name="Solone M.R."/>
            <person name="Staley Z.R."/>
            <person name="Tabuchi M."/>
            <person name="Waide R.J."/>
            <person name="Wanjugi P.W."/>
            <person name="Young S."/>
            <person name="Clum A."/>
            <person name="Daum C."/>
            <person name="Huntemann M."/>
            <person name="Ivanova N."/>
            <person name="Kyrpides N."/>
            <person name="Mikhailova N."/>
            <person name="Palaniappan K."/>
            <person name="Pillay M."/>
            <person name="Reddy T.B.K."/>
            <person name="Shapiro N."/>
            <person name="Stamatis D."/>
            <person name="Varghese N."/>
            <person name="Woyke T."/>
            <person name="Boden R."/>
            <person name="Freyermuth S.K."/>
            <person name="Kerfeld C.A."/>
        </authorList>
    </citation>
    <scope>NUCLEOTIDE SEQUENCE [LARGE SCALE GENOMIC DNA]</scope>
    <source>
        <strain evidence="11 12">JR-2</strain>
    </source>
</reference>
<dbReference type="GO" id="GO:0001508">
    <property type="term" value="P:action potential"/>
    <property type="evidence" value="ECO:0007669"/>
    <property type="project" value="TreeGrafter"/>
</dbReference>
<evidence type="ECO:0000256" key="3">
    <source>
        <dbReference type="ARBA" id="ARBA00022692"/>
    </source>
</evidence>
<feature type="transmembrane region" description="Helical" evidence="9">
    <location>
        <begin position="53"/>
        <end position="74"/>
    </location>
</feature>